<evidence type="ECO:0000313" key="2">
    <source>
        <dbReference type="Proteomes" id="UP001187192"/>
    </source>
</evidence>
<comment type="caution">
    <text evidence="1">The sequence shown here is derived from an EMBL/GenBank/DDBJ whole genome shotgun (WGS) entry which is preliminary data.</text>
</comment>
<dbReference type="EMBL" id="BTGU01000087">
    <property type="protein sequence ID" value="GMN59465.1"/>
    <property type="molecule type" value="Genomic_DNA"/>
</dbReference>
<dbReference type="AlphaFoldDB" id="A0AA88J1B2"/>
<evidence type="ECO:0000313" key="1">
    <source>
        <dbReference type="EMBL" id="GMN59465.1"/>
    </source>
</evidence>
<protein>
    <submittedName>
        <fullName evidence="1">Uncharacterized protein</fullName>
    </submittedName>
</protein>
<sequence length="82" mass="9078">MERLVEDIVRSGIEMVGEVDVSGGAKETMREWPWLLSTSAATAVAWPSLVNGGEIDARAVLKRYEEARTLQSSSLRPSSRTW</sequence>
<organism evidence="1 2">
    <name type="scientific">Ficus carica</name>
    <name type="common">Common fig</name>
    <dbReference type="NCBI Taxonomy" id="3494"/>
    <lineage>
        <taxon>Eukaryota</taxon>
        <taxon>Viridiplantae</taxon>
        <taxon>Streptophyta</taxon>
        <taxon>Embryophyta</taxon>
        <taxon>Tracheophyta</taxon>
        <taxon>Spermatophyta</taxon>
        <taxon>Magnoliopsida</taxon>
        <taxon>eudicotyledons</taxon>
        <taxon>Gunneridae</taxon>
        <taxon>Pentapetalae</taxon>
        <taxon>rosids</taxon>
        <taxon>fabids</taxon>
        <taxon>Rosales</taxon>
        <taxon>Moraceae</taxon>
        <taxon>Ficeae</taxon>
        <taxon>Ficus</taxon>
    </lineage>
</organism>
<dbReference type="Proteomes" id="UP001187192">
    <property type="component" value="Unassembled WGS sequence"/>
</dbReference>
<gene>
    <name evidence="1" type="ORF">TIFTF001_028574</name>
</gene>
<proteinExistence type="predicted"/>
<reference evidence="1" key="1">
    <citation type="submission" date="2023-07" db="EMBL/GenBank/DDBJ databases">
        <title>draft genome sequence of fig (Ficus carica).</title>
        <authorList>
            <person name="Takahashi T."/>
            <person name="Nishimura K."/>
        </authorList>
    </citation>
    <scope>NUCLEOTIDE SEQUENCE</scope>
</reference>
<accession>A0AA88J1B2</accession>
<name>A0AA88J1B2_FICCA</name>
<keyword evidence="2" id="KW-1185">Reference proteome</keyword>